<evidence type="ECO:0000259" key="2">
    <source>
        <dbReference type="Pfam" id="PF14338"/>
    </source>
</evidence>
<evidence type="ECO:0000313" key="4">
    <source>
        <dbReference type="Proteomes" id="UP001589862"/>
    </source>
</evidence>
<dbReference type="RefSeq" id="WP_377457465.1">
    <property type="nucleotide sequence ID" value="NZ_JBHLUB010000001.1"/>
</dbReference>
<name>A0ABV6P778_9MICC</name>
<dbReference type="Pfam" id="PF04471">
    <property type="entry name" value="Mrr_cat"/>
    <property type="match status" value="1"/>
</dbReference>
<organism evidence="3 4">
    <name type="scientific">Micrococcoides hystricis</name>
    <dbReference type="NCBI Taxonomy" id="1572761"/>
    <lineage>
        <taxon>Bacteria</taxon>
        <taxon>Bacillati</taxon>
        <taxon>Actinomycetota</taxon>
        <taxon>Actinomycetes</taxon>
        <taxon>Micrococcales</taxon>
        <taxon>Micrococcaceae</taxon>
        <taxon>Micrococcoides</taxon>
    </lineage>
</organism>
<dbReference type="EC" id="3.1.21.-" evidence="3"/>
<comment type="caution">
    <text evidence="3">The sequence shown here is derived from an EMBL/GenBank/DDBJ whole genome shotgun (WGS) entry which is preliminary data.</text>
</comment>
<accession>A0ABV6P778</accession>
<sequence>MSEATSLVPTWPKLVLPTLRALSQGRRMHRREIIDAVAKEANISDEARAETLKTGGSRFEQRVGWALSNLVKAAWVDRPERGFYTINEAGNAALTTYPEGFTRELAKEVFAPFWPTRSRQVTDSDVVESASDEVSDPVEEIGDAVERIEKEVGAQLLARLREGHPDFFEQAVVELLLGMGYGGAAGRGRRIGGSHDEGIDGLIDQDPLGLDQVYIQAKRYKEGSNVGREAIQAFVGALHGFGASRGVFLTTSAFTSGAIAYANKVQSRIILIDGAKLVELMIAYRIGVQEKQRFSIVGLDEDYFQ</sequence>
<dbReference type="InterPro" id="IPR011335">
    <property type="entry name" value="Restrct_endonuc-II-like"/>
</dbReference>
<dbReference type="Pfam" id="PF14338">
    <property type="entry name" value="Mrr_N"/>
    <property type="match status" value="1"/>
</dbReference>
<dbReference type="InterPro" id="IPR025745">
    <property type="entry name" value="Mrr-like_N_dom"/>
</dbReference>
<dbReference type="Proteomes" id="UP001589862">
    <property type="component" value="Unassembled WGS sequence"/>
</dbReference>
<keyword evidence="4" id="KW-1185">Reference proteome</keyword>
<keyword evidence="3" id="KW-0378">Hydrolase</keyword>
<protein>
    <submittedName>
        <fullName evidence="3">Restriction endonuclease</fullName>
        <ecNumber evidence="3">3.1.21.-</ecNumber>
    </submittedName>
</protein>
<dbReference type="GO" id="GO:0004519">
    <property type="term" value="F:endonuclease activity"/>
    <property type="evidence" value="ECO:0007669"/>
    <property type="project" value="UniProtKB-KW"/>
</dbReference>
<proteinExistence type="predicted"/>
<dbReference type="PANTHER" id="PTHR30015">
    <property type="entry name" value="MRR RESTRICTION SYSTEM PROTEIN"/>
    <property type="match status" value="1"/>
</dbReference>
<dbReference type="InterPro" id="IPR007560">
    <property type="entry name" value="Restrct_endonuc_IV_Mrr"/>
</dbReference>
<dbReference type="SUPFAM" id="SSF52980">
    <property type="entry name" value="Restriction endonuclease-like"/>
    <property type="match status" value="1"/>
</dbReference>
<evidence type="ECO:0000259" key="1">
    <source>
        <dbReference type="Pfam" id="PF04471"/>
    </source>
</evidence>
<dbReference type="GO" id="GO:0016787">
    <property type="term" value="F:hydrolase activity"/>
    <property type="evidence" value="ECO:0007669"/>
    <property type="project" value="UniProtKB-KW"/>
</dbReference>
<keyword evidence="3" id="KW-0255">Endonuclease</keyword>
<feature type="domain" description="Restriction endonuclease type IV Mrr" evidence="1">
    <location>
        <begin position="162"/>
        <end position="281"/>
    </location>
</feature>
<keyword evidence="3" id="KW-0540">Nuclease</keyword>
<feature type="domain" description="Restriction system protein Mrr-like N-terminal" evidence="2">
    <location>
        <begin position="12"/>
        <end position="95"/>
    </location>
</feature>
<dbReference type="EMBL" id="JBHLUB010000001">
    <property type="protein sequence ID" value="MFC0580991.1"/>
    <property type="molecule type" value="Genomic_DNA"/>
</dbReference>
<dbReference type="Gene3D" id="3.40.1350.10">
    <property type="match status" value="1"/>
</dbReference>
<gene>
    <name evidence="3" type="ORF">ACFFFR_01125</name>
</gene>
<dbReference type="PANTHER" id="PTHR30015:SF7">
    <property type="entry name" value="TYPE IV METHYL-DIRECTED RESTRICTION ENZYME ECOKMRR"/>
    <property type="match status" value="1"/>
</dbReference>
<dbReference type="InterPro" id="IPR052906">
    <property type="entry name" value="Type_IV_Methyl-Rstrct_Enzyme"/>
</dbReference>
<dbReference type="InterPro" id="IPR011856">
    <property type="entry name" value="tRNA_endonuc-like_dom_sf"/>
</dbReference>
<reference evidence="3 4" key="1">
    <citation type="submission" date="2024-09" db="EMBL/GenBank/DDBJ databases">
        <authorList>
            <person name="Sun Q."/>
            <person name="Mori K."/>
        </authorList>
    </citation>
    <scope>NUCLEOTIDE SEQUENCE [LARGE SCALE GENOMIC DNA]</scope>
    <source>
        <strain evidence="3 4">NCAIM B.02604</strain>
    </source>
</reference>
<evidence type="ECO:0000313" key="3">
    <source>
        <dbReference type="EMBL" id="MFC0580991.1"/>
    </source>
</evidence>